<dbReference type="GO" id="GO:0005524">
    <property type="term" value="F:ATP binding"/>
    <property type="evidence" value="ECO:0007669"/>
    <property type="project" value="UniProtKB-UniRule"/>
</dbReference>
<reference evidence="14" key="1">
    <citation type="journal article" date="2020" name="Stud. Mycol.">
        <title>101 Dothideomycetes genomes: a test case for predicting lifestyles and emergence of pathogens.</title>
        <authorList>
            <person name="Haridas S."/>
            <person name="Albert R."/>
            <person name="Binder M."/>
            <person name="Bloem J."/>
            <person name="Labutti K."/>
            <person name="Salamov A."/>
            <person name="Andreopoulos B."/>
            <person name="Baker S."/>
            <person name="Barry K."/>
            <person name="Bills G."/>
            <person name="Bluhm B."/>
            <person name="Cannon C."/>
            <person name="Castanera R."/>
            <person name="Culley D."/>
            <person name="Daum C."/>
            <person name="Ezra D."/>
            <person name="Gonzalez J."/>
            <person name="Henrissat B."/>
            <person name="Kuo A."/>
            <person name="Liang C."/>
            <person name="Lipzen A."/>
            <person name="Lutzoni F."/>
            <person name="Magnuson J."/>
            <person name="Mondo S."/>
            <person name="Nolan M."/>
            <person name="Ohm R."/>
            <person name="Pangilinan J."/>
            <person name="Park H.-J."/>
            <person name="Ramirez L."/>
            <person name="Alfaro M."/>
            <person name="Sun H."/>
            <person name="Tritt A."/>
            <person name="Yoshinaga Y."/>
            <person name="Zwiers L.-H."/>
            <person name="Turgeon B."/>
            <person name="Goodwin S."/>
            <person name="Spatafora J."/>
            <person name="Crous P."/>
            <person name="Grigoriev I."/>
        </authorList>
    </citation>
    <scope>NUCLEOTIDE SEQUENCE</scope>
    <source>
        <strain evidence="14">CBS 207.26</strain>
    </source>
</reference>
<comment type="catalytic activity">
    <reaction evidence="9">
        <text>L-tyrosyl-[protein] + ATP = O-phospho-L-tyrosyl-[protein] + ADP + H(+)</text>
        <dbReference type="Rhea" id="RHEA:10596"/>
        <dbReference type="Rhea" id="RHEA-COMP:10136"/>
        <dbReference type="Rhea" id="RHEA-COMP:20101"/>
        <dbReference type="ChEBI" id="CHEBI:15378"/>
        <dbReference type="ChEBI" id="CHEBI:30616"/>
        <dbReference type="ChEBI" id="CHEBI:46858"/>
        <dbReference type="ChEBI" id="CHEBI:61978"/>
        <dbReference type="ChEBI" id="CHEBI:456216"/>
        <dbReference type="EC" id="2.7.12.2"/>
    </reaction>
</comment>
<feature type="binding site" evidence="10">
    <location>
        <position position="88"/>
    </location>
    <ligand>
        <name>ATP</name>
        <dbReference type="ChEBI" id="CHEBI:30616"/>
    </ligand>
</feature>
<evidence type="ECO:0000256" key="8">
    <source>
        <dbReference type="ARBA" id="ARBA00049299"/>
    </source>
</evidence>
<evidence type="ECO:0000256" key="5">
    <source>
        <dbReference type="ARBA" id="ARBA00038035"/>
    </source>
</evidence>
<evidence type="ECO:0000256" key="1">
    <source>
        <dbReference type="ARBA" id="ARBA00022679"/>
    </source>
</evidence>
<dbReference type="GO" id="GO:0004674">
    <property type="term" value="F:protein serine/threonine kinase activity"/>
    <property type="evidence" value="ECO:0007669"/>
    <property type="project" value="UniProtKB-KW"/>
</dbReference>
<dbReference type="InterPro" id="IPR008271">
    <property type="entry name" value="Ser/Thr_kinase_AS"/>
</dbReference>
<dbReference type="PROSITE" id="PS50011">
    <property type="entry name" value="PROTEIN_KINASE_DOM"/>
    <property type="match status" value="1"/>
</dbReference>
<dbReference type="CDD" id="cd00180">
    <property type="entry name" value="PKc"/>
    <property type="match status" value="1"/>
</dbReference>
<dbReference type="Gene3D" id="3.30.200.20">
    <property type="entry name" value="Phosphorylase Kinase, domain 1"/>
    <property type="match status" value="1"/>
</dbReference>
<dbReference type="PROSITE" id="PS00108">
    <property type="entry name" value="PROTEIN_KINASE_ST"/>
    <property type="match status" value="1"/>
</dbReference>
<evidence type="ECO:0000256" key="4">
    <source>
        <dbReference type="ARBA" id="ARBA00022840"/>
    </source>
</evidence>
<evidence type="ECO:0000256" key="7">
    <source>
        <dbReference type="ARBA" id="ARBA00049014"/>
    </source>
</evidence>
<keyword evidence="11" id="KW-0723">Serine/threonine-protein kinase</keyword>
<dbReference type="SMART" id="SM00220">
    <property type="entry name" value="S_TKc"/>
    <property type="match status" value="1"/>
</dbReference>
<dbReference type="InterPro" id="IPR017441">
    <property type="entry name" value="Protein_kinase_ATP_BS"/>
</dbReference>
<dbReference type="InterPro" id="IPR000719">
    <property type="entry name" value="Prot_kinase_dom"/>
</dbReference>
<evidence type="ECO:0000313" key="14">
    <source>
        <dbReference type="EMBL" id="KAF2184775.1"/>
    </source>
</evidence>
<comment type="catalytic activity">
    <reaction evidence="8">
        <text>L-threonyl-[protein] + ATP = O-phospho-L-threonyl-[protein] + ADP + H(+)</text>
        <dbReference type="Rhea" id="RHEA:46608"/>
        <dbReference type="Rhea" id="RHEA-COMP:11060"/>
        <dbReference type="Rhea" id="RHEA-COMP:11605"/>
        <dbReference type="ChEBI" id="CHEBI:15378"/>
        <dbReference type="ChEBI" id="CHEBI:30013"/>
        <dbReference type="ChEBI" id="CHEBI:30616"/>
        <dbReference type="ChEBI" id="CHEBI:61977"/>
        <dbReference type="ChEBI" id="CHEBI:456216"/>
        <dbReference type="EC" id="2.7.12.2"/>
    </reaction>
</comment>
<evidence type="ECO:0000256" key="3">
    <source>
        <dbReference type="ARBA" id="ARBA00022777"/>
    </source>
</evidence>
<dbReference type="PANTHER" id="PTHR48013:SF9">
    <property type="entry name" value="DUAL SPECIFICITY MITOGEN-ACTIVATED PROTEIN KINASE KINASE 5"/>
    <property type="match status" value="1"/>
</dbReference>
<dbReference type="PANTHER" id="PTHR48013">
    <property type="entry name" value="DUAL SPECIFICITY MITOGEN-ACTIVATED PROTEIN KINASE KINASE 5-RELATED"/>
    <property type="match status" value="1"/>
</dbReference>
<sequence>MPSSHATLNNRHGKRSSTLFLLTDMERASSAFPPLTHTPKLEIEEGKAYPIDDNERLPYQLLRNLGHGHSGNVEEVKDINTGRVFARKIIRIPRGRSGEDRKKIFDNEIKIIRSLTGHHHVIQVFATYVSKYEVGLILYPVADEGDLERFLESVSQSLPDCESPGISDTDKAKVDILKRSFGCLASGLEFMHQRKIRHKDVKPRNILVHQGSVIYTDFGYSLDSSLEGHSTTTGQPDFLTRRYSAPEVVDFMPRNSRSDVFSLGCVFLDVLSTLTKVLDIDSDQCYYERMSSIHTQMSGSNIPTSLEFLVKIITSMTLTNAAERSTAAEVAGKLRGYPGFLCDRCQPPQITKLPLRRPRDMIEPGNSNNTSQEPVPVICTEATSGRGPDFAPDFYRAQNDAGNAKLETPEEMQRNDSLAPQIWKLYSKAKTQLPNAELMENLTWRMMAMNMRRVALDRNKGQAQASAMNPPPMAAASARPAPRTAPSGIA</sequence>
<dbReference type="OrthoDB" id="4062651at2759"/>
<dbReference type="Pfam" id="PF00069">
    <property type="entry name" value="Pkinase"/>
    <property type="match status" value="1"/>
</dbReference>
<dbReference type="GO" id="GO:0004708">
    <property type="term" value="F:MAP kinase kinase activity"/>
    <property type="evidence" value="ECO:0007669"/>
    <property type="project" value="UniProtKB-EC"/>
</dbReference>
<dbReference type="Gene3D" id="1.10.510.10">
    <property type="entry name" value="Transferase(Phosphotransferase) domain 1"/>
    <property type="match status" value="1"/>
</dbReference>
<dbReference type="Pfam" id="PF08550">
    <property type="entry name" value="GATA_AreA"/>
    <property type="match status" value="1"/>
</dbReference>
<protein>
    <recommendedName>
        <fullName evidence="6">mitogen-activated protein kinase kinase</fullName>
        <ecNumber evidence="6">2.7.12.2</ecNumber>
    </recommendedName>
</protein>
<keyword evidence="15" id="KW-1185">Reference proteome</keyword>
<evidence type="ECO:0000313" key="15">
    <source>
        <dbReference type="Proteomes" id="UP000800200"/>
    </source>
</evidence>
<dbReference type="SUPFAM" id="SSF56112">
    <property type="entry name" value="Protein kinase-like (PK-like)"/>
    <property type="match status" value="1"/>
</dbReference>
<evidence type="ECO:0000256" key="2">
    <source>
        <dbReference type="ARBA" id="ARBA00022741"/>
    </source>
</evidence>
<dbReference type="Proteomes" id="UP000800200">
    <property type="component" value="Unassembled WGS sequence"/>
</dbReference>
<comment type="similarity">
    <text evidence="5">Belongs to the protein kinase superfamily. STE Ser/Thr protein kinase family. MAP kinase kinase subfamily.</text>
</comment>
<evidence type="ECO:0000256" key="12">
    <source>
        <dbReference type="SAM" id="MobiDB-lite"/>
    </source>
</evidence>
<comment type="catalytic activity">
    <reaction evidence="7">
        <text>L-seryl-[protein] + ATP = O-phospho-L-seryl-[protein] + ADP + H(+)</text>
        <dbReference type="Rhea" id="RHEA:17989"/>
        <dbReference type="Rhea" id="RHEA-COMP:9863"/>
        <dbReference type="Rhea" id="RHEA-COMP:11604"/>
        <dbReference type="ChEBI" id="CHEBI:15378"/>
        <dbReference type="ChEBI" id="CHEBI:29999"/>
        <dbReference type="ChEBI" id="CHEBI:30616"/>
        <dbReference type="ChEBI" id="CHEBI:83421"/>
        <dbReference type="ChEBI" id="CHEBI:456216"/>
        <dbReference type="EC" id="2.7.12.2"/>
    </reaction>
</comment>
<proteinExistence type="inferred from homology"/>
<dbReference type="EC" id="2.7.12.2" evidence="6"/>
<keyword evidence="1" id="KW-0808">Transferase</keyword>
<evidence type="ECO:0000259" key="13">
    <source>
        <dbReference type="PROSITE" id="PS50011"/>
    </source>
</evidence>
<dbReference type="InterPro" id="IPR013860">
    <property type="entry name" value="AreA_GATA"/>
</dbReference>
<evidence type="ECO:0000256" key="6">
    <source>
        <dbReference type="ARBA" id="ARBA00038999"/>
    </source>
</evidence>
<keyword evidence="4 10" id="KW-0067">ATP-binding</keyword>
<dbReference type="AlphaFoldDB" id="A0A6A6E198"/>
<keyword evidence="3 14" id="KW-0418">Kinase</keyword>
<name>A0A6A6E198_9PEZI</name>
<accession>A0A6A6E198</accession>
<evidence type="ECO:0000256" key="9">
    <source>
        <dbReference type="ARBA" id="ARBA00051693"/>
    </source>
</evidence>
<dbReference type="InterPro" id="IPR011009">
    <property type="entry name" value="Kinase-like_dom_sf"/>
</dbReference>
<gene>
    <name evidence="14" type="ORF">K469DRAFT_708536</name>
</gene>
<dbReference type="EMBL" id="ML994636">
    <property type="protein sequence ID" value="KAF2184775.1"/>
    <property type="molecule type" value="Genomic_DNA"/>
</dbReference>
<dbReference type="PROSITE" id="PS00107">
    <property type="entry name" value="PROTEIN_KINASE_ATP"/>
    <property type="match status" value="1"/>
</dbReference>
<feature type="compositionally biased region" description="Low complexity" evidence="12">
    <location>
        <begin position="462"/>
        <end position="490"/>
    </location>
</feature>
<keyword evidence="2 10" id="KW-0547">Nucleotide-binding</keyword>
<feature type="region of interest" description="Disordered" evidence="12">
    <location>
        <begin position="458"/>
        <end position="490"/>
    </location>
</feature>
<evidence type="ECO:0000256" key="10">
    <source>
        <dbReference type="PROSITE-ProRule" id="PRU10141"/>
    </source>
</evidence>
<evidence type="ECO:0000256" key="11">
    <source>
        <dbReference type="RuleBase" id="RU000304"/>
    </source>
</evidence>
<organism evidence="14 15">
    <name type="scientific">Zopfia rhizophila CBS 207.26</name>
    <dbReference type="NCBI Taxonomy" id="1314779"/>
    <lineage>
        <taxon>Eukaryota</taxon>
        <taxon>Fungi</taxon>
        <taxon>Dikarya</taxon>
        <taxon>Ascomycota</taxon>
        <taxon>Pezizomycotina</taxon>
        <taxon>Dothideomycetes</taxon>
        <taxon>Dothideomycetes incertae sedis</taxon>
        <taxon>Zopfiaceae</taxon>
        <taxon>Zopfia</taxon>
    </lineage>
</organism>
<feature type="domain" description="Protein kinase" evidence="13">
    <location>
        <begin position="59"/>
        <end position="340"/>
    </location>
</feature>